<dbReference type="PROSITE" id="PS51006">
    <property type="entry name" value="PABS_2"/>
    <property type="match status" value="1"/>
</dbReference>
<comment type="similarity">
    <text evidence="1 4 6">Belongs to the spermidine/spermine synthase family.</text>
</comment>
<dbReference type="EMBL" id="JAECVU010000001">
    <property type="protein sequence ID" value="MBH8587668.1"/>
    <property type="molecule type" value="Genomic_DNA"/>
</dbReference>
<dbReference type="InterPro" id="IPR037163">
    <property type="entry name" value="Spermidine_synt_N_sf"/>
</dbReference>
<evidence type="ECO:0000313" key="10">
    <source>
        <dbReference type="Proteomes" id="UP000641910"/>
    </source>
</evidence>
<keyword evidence="3 4" id="KW-0620">Polyamine biosynthesis</keyword>
<accession>A0ABS0QEJ4</accession>
<dbReference type="Pfam" id="PF17284">
    <property type="entry name" value="Spermine_synt_N"/>
    <property type="match status" value="1"/>
</dbReference>
<dbReference type="InterPro" id="IPR035246">
    <property type="entry name" value="Spermidine_synt_N"/>
</dbReference>
<dbReference type="CDD" id="cd02440">
    <property type="entry name" value="AdoMet_MTases"/>
    <property type="match status" value="1"/>
</dbReference>
<protein>
    <recommendedName>
        <fullName evidence="4">Polyamine aminopropyltransferase</fullName>
    </recommendedName>
    <alternativeName>
        <fullName evidence="4">Putrescine aminopropyltransferase</fullName>
        <shortName evidence="4">PAPT</shortName>
    </alternativeName>
    <alternativeName>
        <fullName evidence="4">Spermidine synthase</fullName>
        <shortName evidence="4">SPDS</shortName>
        <shortName evidence="4">SPDSY</shortName>
        <ecNumber evidence="4">2.5.1.16</ecNumber>
    </alternativeName>
</protein>
<dbReference type="Gene3D" id="2.30.140.10">
    <property type="entry name" value="Spermidine synthase, tetramerisation domain"/>
    <property type="match status" value="1"/>
</dbReference>
<dbReference type="InterPro" id="IPR029063">
    <property type="entry name" value="SAM-dependent_MTases_sf"/>
</dbReference>
<evidence type="ECO:0000256" key="4">
    <source>
        <dbReference type="HAMAP-Rule" id="MF_00198"/>
    </source>
</evidence>
<evidence type="ECO:0000256" key="6">
    <source>
        <dbReference type="RuleBase" id="RU003836"/>
    </source>
</evidence>
<feature type="binding site" evidence="4">
    <location>
        <begin position="185"/>
        <end position="188"/>
    </location>
    <ligand>
        <name>spermidine</name>
        <dbReference type="ChEBI" id="CHEBI:57834"/>
    </ligand>
</feature>
<feature type="binding site" evidence="4">
    <location>
        <position position="136"/>
    </location>
    <ligand>
        <name>S-methyl-5'-thioadenosine</name>
        <dbReference type="ChEBI" id="CHEBI:17509"/>
    </ligand>
</feature>
<comment type="subunit">
    <text evidence="4">Homodimer or homotetramer.</text>
</comment>
<comment type="catalytic activity">
    <reaction evidence="4 7">
        <text>S-adenosyl 3-(methylsulfanyl)propylamine + putrescine = S-methyl-5'-thioadenosine + spermidine + H(+)</text>
        <dbReference type="Rhea" id="RHEA:12721"/>
        <dbReference type="ChEBI" id="CHEBI:15378"/>
        <dbReference type="ChEBI" id="CHEBI:17509"/>
        <dbReference type="ChEBI" id="CHEBI:57443"/>
        <dbReference type="ChEBI" id="CHEBI:57834"/>
        <dbReference type="ChEBI" id="CHEBI:326268"/>
        <dbReference type="EC" id="2.5.1.16"/>
    </reaction>
</comment>
<evidence type="ECO:0000256" key="1">
    <source>
        <dbReference type="ARBA" id="ARBA00007867"/>
    </source>
</evidence>
<reference evidence="9 10" key="1">
    <citation type="submission" date="2020-12" db="EMBL/GenBank/DDBJ databases">
        <title>WGS of Thermoactinomyces spp.</title>
        <authorList>
            <person name="Cheng K."/>
        </authorList>
    </citation>
    <scope>NUCLEOTIDE SEQUENCE [LARGE SCALE GENOMIC DNA]</scope>
    <source>
        <strain evidence="10">CICC 10650\ACCC 41061</strain>
    </source>
</reference>
<evidence type="ECO:0000256" key="2">
    <source>
        <dbReference type="ARBA" id="ARBA00022679"/>
    </source>
</evidence>
<proteinExistence type="inferred from homology"/>
<feature type="active site" description="Proton acceptor" evidence="4 5">
    <location>
        <position position="185"/>
    </location>
</feature>
<dbReference type="PANTHER" id="PTHR11558:SF11">
    <property type="entry name" value="SPERMIDINE SYNTHASE"/>
    <property type="match status" value="1"/>
</dbReference>
<dbReference type="Proteomes" id="UP000641910">
    <property type="component" value="Unassembled WGS sequence"/>
</dbReference>
<feature type="binding site" evidence="4">
    <location>
        <begin position="167"/>
        <end position="168"/>
    </location>
    <ligand>
        <name>S-methyl-5'-thioadenosine</name>
        <dbReference type="ChEBI" id="CHEBI:17509"/>
    </ligand>
</feature>
<evidence type="ECO:0000259" key="8">
    <source>
        <dbReference type="PROSITE" id="PS51006"/>
    </source>
</evidence>
<sequence length="300" mass="34455">MTHLIKWCLGNICFKEVGRLNQTPFLQEKNGDLWLIEDERENMKVSYRIKEVVFSEKSPFQHVMILDSYDFGRMLVLDGVVQTTSLDGHIYNEMITHIPLSIHPNPERVLIIGGGDCGAAREVCKYENVKEIDMVEIDELVVDACKKYLPAVSGNLSDRRVNFIFNDGIKHVENIQDHYDVIIVDSSDPVGPAKALFEKSFYENIHRALKEDGLMVCQSQSPLFHRSVMNQTIRHIRDLYPAVKVYTATVPTYPGGFWSFTLGSKKYDQVFVNRFEKDTKYVNHSILTTCFDVPAFLKHD</sequence>
<feature type="binding site" evidence="4">
    <location>
        <position position="61"/>
    </location>
    <ligand>
        <name>S-methyl-5'-thioadenosine</name>
        <dbReference type="ChEBI" id="CHEBI:17509"/>
    </ligand>
</feature>
<dbReference type="InterPro" id="IPR030374">
    <property type="entry name" value="PABS"/>
</dbReference>
<feature type="binding site" evidence="4">
    <location>
        <position position="192"/>
    </location>
    <ligand>
        <name>S-methyl-5'-thioadenosine</name>
        <dbReference type="ChEBI" id="CHEBI:17509"/>
    </ligand>
</feature>
<keyword evidence="10" id="KW-1185">Reference proteome</keyword>
<organism evidence="9 10">
    <name type="scientific">Thermoactinomyces vulgaris</name>
    <dbReference type="NCBI Taxonomy" id="2026"/>
    <lineage>
        <taxon>Bacteria</taxon>
        <taxon>Bacillati</taxon>
        <taxon>Bacillota</taxon>
        <taxon>Bacilli</taxon>
        <taxon>Bacillales</taxon>
        <taxon>Thermoactinomycetaceae</taxon>
        <taxon>Thermoactinomyces</taxon>
    </lineage>
</organism>
<evidence type="ECO:0000256" key="5">
    <source>
        <dbReference type="PROSITE-ProRule" id="PRU00354"/>
    </source>
</evidence>
<feature type="binding site" evidence="4">
    <location>
        <position position="116"/>
    </location>
    <ligand>
        <name>spermidine</name>
        <dbReference type="ChEBI" id="CHEBI:57834"/>
    </ligand>
</feature>
<dbReference type="InterPro" id="IPR001045">
    <property type="entry name" value="Spermi_synthase"/>
</dbReference>
<feature type="domain" description="PABS" evidence="8">
    <location>
        <begin position="32"/>
        <end position="265"/>
    </location>
</feature>
<comment type="caution">
    <text evidence="4">Lacks conserved residue(s) required for the propagation of feature annotation.</text>
</comment>
<dbReference type="NCBIfam" id="TIGR00417">
    <property type="entry name" value="speE"/>
    <property type="match status" value="1"/>
</dbReference>
<evidence type="ECO:0000313" key="9">
    <source>
        <dbReference type="EMBL" id="MBH8587668.1"/>
    </source>
</evidence>
<dbReference type="NCBIfam" id="NF002010">
    <property type="entry name" value="PRK00811.1"/>
    <property type="match status" value="1"/>
</dbReference>
<dbReference type="Pfam" id="PF01564">
    <property type="entry name" value="Spermine_synth"/>
    <property type="match status" value="1"/>
</dbReference>
<dbReference type="InterPro" id="IPR030373">
    <property type="entry name" value="PABS_CS"/>
</dbReference>
<dbReference type="HAMAP" id="MF_00198">
    <property type="entry name" value="Spermidine_synth"/>
    <property type="match status" value="1"/>
</dbReference>
<dbReference type="Gene3D" id="3.40.50.150">
    <property type="entry name" value="Vaccinia Virus protein VP39"/>
    <property type="match status" value="1"/>
</dbReference>
<keyword evidence="2 4" id="KW-0808">Transferase</keyword>
<dbReference type="SUPFAM" id="SSF53335">
    <property type="entry name" value="S-adenosyl-L-methionine-dependent methyltransferases"/>
    <property type="match status" value="1"/>
</dbReference>
<comment type="caution">
    <text evidence="9">The sequence shown here is derived from an EMBL/GenBank/DDBJ whole genome shotgun (WGS) entry which is preliminary data.</text>
</comment>
<dbReference type="PROSITE" id="PS01330">
    <property type="entry name" value="PABS_1"/>
    <property type="match status" value="1"/>
</dbReference>
<dbReference type="EC" id="2.5.1.16" evidence="4"/>
<gene>
    <name evidence="4 9" type="primary">speE</name>
    <name evidence="9" type="ORF">I8U22_02380</name>
</gene>
<comment type="pathway">
    <text evidence="4">Amine and polyamine biosynthesis; spermidine biosynthesis; spermidine from putrescine: step 1/1.</text>
</comment>
<dbReference type="PANTHER" id="PTHR11558">
    <property type="entry name" value="SPERMIDINE/SPERMINE SYNTHASE"/>
    <property type="match status" value="1"/>
</dbReference>
<name>A0ABS0QEJ4_THEVU</name>
<keyword evidence="4 7" id="KW-0745">Spermidine biosynthesis</keyword>
<dbReference type="GO" id="GO:0004766">
    <property type="term" value="F:spermidine synthase activity"/>
    <property type="evidence" value="ECO:0007669"/>
    <property type="project" value="UniProtKB-EC"/>
</dbReference>
<comment type="function">
    <text evidence="4">Catalyzes the irreversible transfer of a propylamine group from the amino donor S-adenosylmethioninamine (decarboxy-AdoMet) to putrescine (1,4-diaminobutane) to yield spermidine.</text>
</comment>
<evidence type="ECO:0000256" key="7">
    <source>
        <dbReference type="RuleBase" id="RU003837"/>
    </source>
</evidence>
<evidence type="ECO:0000256" key="3">
    <source>
        <dbReference type="ARBA" id="ARBA00023115"/>
    </source>
</evidence>